<feature type="compositionally biased region" description="Low complexity" evidence="1">
    <location>
        <begin position="112"/>
        <end position="125"/>
    </location>
</feature>
<evidence type="ECO:0000256" key="1">
    <source>
        <dbReference type="SAM" id="MobiDB-lite"/>
    </source>
</evidence>
<feature type="region of interest" description="Disordered" evidence="1">
    <location>
        <begin position="245"/>
        <end position="274"/>
    </location>
</feature>
<accession>A0A058Z4S4</accession>
<feature type="region of interest" description="Disordered" evidence="1">
    <location>
        <begin position="62"/>
        <end position="142"/>
    </location>
</feature>
<evidence type="ECO:0000259" key="2">
    <source>
        <dbReference type="PROSITE" id="PS50132"/>
    </source>
</evidence>
<feature type="compositionally biased region" description="Low complexity" evidence="1">
    <location>
        <begin position="259"/>
        <end position="274"/>
    </location>
</feature>
<organism evidence="3">
    <name type="scientific">Fonticula alba</name>
    <name type="common">Slime mold</name>
    <dbReference type="NCBI Taxonomy" id="691883"/>
    <lineage>
        <taxon>Eukaryota</taxon>
        <taxon>Rotosphaerida</taxon>
        <taxon>Fonticulaceae</taxon>
        <taxon>Fonticula</taxon>
    </lineage>
</organism>
<feature type="region of interest" description="Disordered" evidence="1">
    <location>
        <begin position="1"/>
        <end position="30"/>
    </location>
</feature>
<keyword evidence="4" id="KW-1185">Reference proteome</keyword>
<gene>
    <name evidence="3" type="ORF">H696_03723</name>
</gene>
<dbReference type="GeneID" id="20528448"/>
<dbReference type="EMBL" id="KB932206">
    <property type="protein sequence ID" value="KCV69289.1"/>
    <property type="molecule type" value="Genomic_DNA"/>
</dbReference>
<evidence type="ECO:0000313" key="4">
    <source>
        <dbReference type="Proteomes" id="UP000030693"/>
    </source>
</evidence>
<dbReference type="SUPFAM" id="SSF48097">
    <property type="entry name" value="Regulator of G-protein signaling, RGS"/>
    <property type="match status" value="1"/>
</dbReference>
<dbReference type="AlphaFoldDB" id="A0A058Z4S4"/>
<proteinExistence type="predicted"/>
<dbReference type="InterPro" id="IPR036305">
    <property type="entry name" value="RGS_sf"/>
</dbReference>
<dbReference type="InterPro" id="IPR016137">
    <property type="entry name" value="RGS"/>
</dbReference>
<feature type="domain" description="RGS" evidence="2">
    <location>
        <begin position="539"/>
        <end position="562"/>
    </location>
</feature>
<dbReference type="PANTHER" id="PTHR10845">
    <property type="entry name" value="REGULATOR OF G PROTEIN SIGNALING"/>
    <property type="match status" value="1"/>
</dbReference>
<dbReference type="Gene3D" id="1.10.167.10">
    <property type="entry name" value="Regulator of G-protein Signalling 4, domain 2"/>
    <property type="match status" value="1"/>
</dbReference>
<dbReference type="PANTHER" id="PTHR10845:SF274">
    <property type="entry name" value="REGULATOR OF G-PROTEIN SIGNALING 5-LIKE"/>
    <property type="match status" value="1"/>
</dbReference>
<evidence type="ECO:0000313" key="3">
    <source>
        <dbReference type="EMBL" id="KCV69289.1"/>
    </source>
</evidence>
<protein>
    <recommendedName>
        <fullName evidence="2">RGS domain-containing protein</fullName>
    </recommendedName>
</protein>
<name>A0A058Z4S4_FONAL</name>
<reference evidence="3" key="1">
    <citation type="submission" date="2013-04" db="EMBL/GenBank/DDBJ databases">
        <title>The Genome Sequence of Fonticula alba ATCC 38817.</title>
        <authorList>
            <consortium name="The Broad Institute Genomics Platform"/>
            <person name="Russ C."/>
            <person name="Cuomo C."/>
            <person name="Burger G."/>
            <person name="Gray M.W."/>
            <person name="Holland P.W.H."/>
            <person name="King N."/>
            <person name="Lang F.B.F."/>
            <person name="Roger A.J."/>
            <person name="Ruiz-Trillo I."/>
            <person name="Brown M."/>
            <person name="Walker B."/>
            <person name="Young S."/>
            <person name="Zeng Q."/>
            <person name="Gargeya S."/>
            <person name="Fitzgerald M."/>
            <person name="Haas B."/>
            <person name="Abouelleil A."/>
            <person name="Allen A.W."/>
            <person name="Alvarado L."/>
            <person name="Arachchi H.M."/>
            <person name="Berlin A.M."/>
            <person name="Chapman S.B."/>
            <person name="Gainer-Dewar J."/>
            <person name="Goldberg J."/>
            <person name="Griggs A."/>
            <person name="Gujja S."/>
            <person name="Hansen M."/>
            <person name="Howarth C."/>
            <person name="Imamovic A."/>
            <person name="Ireland A."/>
            <person name="Larimer J."/>
            <person name="McCowan C."/>
            <person name="Murphy C."/>
            <person name="Pearson M."/>
            <person name="Poon T.W."/>
            <person name="Priest M."/>
            <person name="Roberts A."/>
            <person name="Saif S."/>
            <person name="Shea T."/>
            <person name="Sisk P."/>
            <person name="Sykes S."/>
            <person name="Wortman J."/>
            <person name="Nusbaum C."/>
            <person name="Birren B."/>
        </authorList>
    </citation>
    <scope>NUCLEOTIDE SEQUENCE [LARGE SCALE GENOMIC DNA]</scope>
    <source>
        <strain evidence="3">ATCC 38817</strain>
    </source>
</reference>
<dbReference type="PROSITE" id="PS50132">
    <property type="entry name" value="RGS"/>
    <property type="match status" value="1"/>
</dbReference>
<sequence length="573" mass="58085">MAPGSLRAPGDAGAPDTLSSGSAIRPPTLAHARADQPDCLAAFLTLLAPEGDHSNRARPIVAQLPKTRSGMPRRAPSSGSLAGPVDLAPGSPGEALTASMLSTSPAGGGSSTGPAPMSPGGIIADGPGGGVEPSSGSSAPVQQLNALPPLPLGLVRHVLDSALSIDERLIGLLLSPHSARLLEGERLARLLDVGGPLAGQPPGPAPTRPLSILLFEDLLASQLSSSGSGRSASSVSLTATMGLSSPAPRLGSGGGSGSTGSLKQLPALSSSSSSGFLVNSSSGTLRRQAGGAPTSGLTLYALAVDMLAAGPGSMAGATPGGPDPAASPVLEAYRGLLLGEHSSENVDFWLAVIAFDLDPTLEKMSRICSHFILPAASQEVNLSLPCRRATLDMCLLATDIARSEYYFRLVGGANGGSQDWGITSREDAAHYSQALARMVAEAESASSREVSPHLPAVGEAAGPLAAPATESGGFMRVRSRSRSASSSSADGAPGAAALAEAAASRRTFAWRPEGMTDQSPYWRLVLSDVPASMPMPRGLFSDAQSETLRLMVGDSFPRFLNALAGSRHNRRSG</sequence>
<dbReference type="InterPro" id="IPR044926">
    <property type="entry name" value="RGS_subdomain_2"/>
</dbReference>
<dbReference type="RefSeq" id="XP_009495854.1">
    <property type="nucleotide sequence ID" value="XM_009497579.1"/>
</dbReference>
<dbReference type="Proteomes" id="UP000030693">
    <property type="component" value="Unassembled WGS sequence"/>
</dbReference>